<dbReference type="InterPro" id="IPR029068">
    <property type="entry name" value="Glyas_Bleomycin-R_OHBP_Dase"/>
</dbReference>
<dbReference type="EMBL" id="VICE01000084">
    <property type="protein sequence ID" value="TQD45145.1"/>
    <property type="molecule type" value="Genomic_DNA"/>
</dbReference>
<dbReference type="AlphaFoldDB" id="A0A508ADL2"/>
<gene>
    <name evidence="2" type="ORF">FKV25_08685</name>
</gene>
<proteinExistence type="predicted"/>
<protein>
    <submittedName>
        <fullName evidence="2">VOC family protein</fullName>
    </submittedName>
</protein>
<dbReference type="PANTHER" id="PTHR33990">
    <property type="entry name" value="PROTEIN YJDN-RELATED"/>
    <property type="match status" value="1"/>
</dbReference>
<dbReference type="Gene3D" id="3.10.180.10">
    <property type="entry name" value="2,3-Dihydroxybiphenyl 1,2-Dioxygenase, domain 1"/>
    <property type="match status" value="1"/>
</dbReference>
<dbReference type="InterPro" id="IPR004360">
    <property type="entry name" value="Glyas_Fos-R_dOase_dom"/>
</dbReference>
<dbReference type="OrthoDB" id="9795306at2"/>
<name>A0A508ADL2_9GAMM</name>
<comment type="caution">
    <text evidence="2">The sequence shown here is derived from an EMBL/GenBank/DDBJ whole genome shotgun (WGS) entry which is preliminary data.</text>
</comment>
<accession>A0A508ADL2</accession>
<evidence type="ECO:0000313" key="3">
    <source>
        <dbReference type="Proteomes" id="UP000318212"/>
    </source>
</evidence>
<dbReference type="InterPro" id="IPR028973">
    <property type="entry name" value="PhnB-like"/>
</dbReference>
<organism evidence="2 3">
    <name type="scientific">Marilutibacter aestuarii</name>
    <dbReference type="NCBI Taxonomy" id="1706195"/>
    <lineage>
        <taxon>Bacteria</taxon>
        <taxon>Pseudomonadati</taxon>
        <taxon>Pseudomonadota</taxon>
        <taxon>Gammaproteobacteria</taxon>
        <taxon>Lysobacterales</taxon>
        <taxon>Lysobacteraceae</taxon>
        <taxon>Marilutibacter</taxon>
    </lineage>
</organism>
<dbReference type="SUPFAM" id="SSF54593">
    <property type="entry name" value="Glyoxalase/Bleomycin resistance protein/Dihydroxybiphenyl dioxygenase"/>
    <property type="match status" value="1"/>
</dbReference>
<dbReference type="PANTHER" id="PTHR33990:SF1">
    <property type="entry name" value="PROTEIN YJDN"/>
    <property type="match status" value="1"/>
</dbReference>
<evidence type="ECO:0000313" key="2">
    <source>
        <dbReference type="EMBL" id="TQD45145.1"/>
    </source>
</evidence>
<feature type="domain" description="Glyoxalase/fosfomycin resistance/dioxygenase" evidence="1">
    <location>
        <begin position="13"/>
        <end position="130"/>
    </location>
</feature>
<dbReference type="CDD" id="cd06588">
    <property type="entry name" value="PhnB_like"/>
    <property type="match status" value="1"/>
</dbReference>
<dbReference type="Proteomes" id="UP000318212">
    <property type="component" value="Unassembled WGS sequence"/>
</dbReference>
<reference evidence="2 3" key="1">
    <citation type="submission" date="2019-06" db="EMBL/GenBank/DDBJ databases">
        <title>Lysobacter alkalisoli sp. nov. isolated from saline soil.</title>
        <authorList>
            <person name="Sun J.-Q."/>
            <person name="Xu L."/>
        </authorList>
    </citation>
    <scope>NUCLEOTIDE SEQUENCE [LARGE SCALE GENOMIC DNA]</scope>
    <source>
        <strain evidence="2 3">JCM 31130</strain>
    </source>
</reference>
<sequence>MKLIPYMCDFGGKCREAFDFYARALGGEVVGRTTYGESPVCERMPPGSADLVMHSCLVAGDAVIMGADGPPAARGGDEGTAISINVDSTEDAERIWAALSAGADIRMPLRETAWAHRWGMLVDRFGKPWMVNHLKTADDGPTPGHA</sequence>
<evidence type="ECO:0000259" key="1">
    <source>
        <dbReference type="Pfam" id="PF00903"/>
    </source>
</evidence>
<keyword evidence="3" id="KW-1185">Reference proteome</keyword>
<dbReference type="RefSeq" id="WP_141518401.1">
    <property type="nucleotide sequence ID" value="NZ_VICE01000084.1"/>
</dbReference>
<dbReference type="Pfam" id="PF00903">
    <property type="entry name" value="Glyoxalase"/>
    <property type="match status" value="1"/>
</dbReference>